<evidence type="ECO:0000313" key="1">
    <source>
        <dbReference type="EMBL" id="MVN92820.1"/>
    </source>
</evidence>
<reference evidence="1 2" key="1">
    <citation type="submission" date="2019-12" db="EMBL/GenBank/DDBJ databases">
        <title>Mucilaginibacter sp. HME9299 genome sequencing and assembly.</title>
        <authorList>
            <person name="Kang H."/>
            <person name="Kim H."/>
            <person name="Joh K."/>
        </authorList>
    </citation>
    <scope>NUCLEOTIDE SEQUENCE [LARGE SCALE GENOMIC DNA]</scope>
    <source>
        <strain evidence="1 2">HME9299</strain>
    </source>
</reference>
<dbReference type="Pfam" id="PF13030">
    <property type="entry name" value="DUF3891"/>
    <property type="match status" value="1"/>
</dbReference>
<protein>
    <submittedName>
        <fullName evidence="1">DUF3891 family protein</fullName>
    </submittedName>
</protein>
<dbReference type="OrthoDB" id="872894at2"/>
<accession>A0A6I4IC26</accession>
<keyword evidence="2" id="KW-1185">Reference proteome</keyword>
<evidence type="ECO:0000313" key="2">
    <source>
        <dbReference type="Proteomes" id="UP000434850"/>
    </source>
</evidence>
<dbReference type="InterPro" id="IPR024992">
    <property type="entry name" value="DUF3891"/>
</dbReference>
<gene>
    <name evidence="1" type="ORF">GO816_16920</name>
</gene>
<organism evidence="1 2">
    <name type="scientific">Mucilaginibacter aquatilis</name>
    <dbReference type="NCBI Taxonomy" id="1517760"/>
    <lineage>
        <taxon>Bacteria</taxon>
        <taxon>Pseudomonadati</taxon>
        <taxon>Bacteroidota</taxon>
        <taxon>Sphingobacteriia</taxon>
        <taxon>Sphingobacteriales</taxon>
        <taxon>Sphingobacteriaceae</taxon>
        <taxon>Mucilaginibacter</taxon>
    </lineage>
</organism>
<name>A0A6I4IC26_9SPHI</name>
<dbReference type="Proteomes" id="UP000434850">
    <property type="component" value="Unassembled WGS sequence"/>
</dbReference>
<dbReference type="RefSeq" id="WP_157543133.1">
    <property type="nucleotide sequence ID" value="NZ_WQLA01000007.1"/>
</dbReference>
<comment type="caution">
    <text evidence="1">The sequence shown here is derived from an EMBL/GenBank/DDBJ whole genome shotgun (WGS) entry which is preliminary data.</text>
</comment>
<dbReference type="AlphaFoldDB" id="A0A6I4IC26"/>
<dbReference type="EMBL" id="WQLA01000007">
    <property type="protein sequence ID" value="MVN92820.1"/>
    <property type="molecule type" value="Genomic_DNA"/>
</dbReference>
<sequence length="241" mass="27748">MIVNYTVGGWEIITQRAHGLLAAALASNWNKSVQSHRWVETLIAIAEHDDAQLEMEQNNLLTPQGGPVNFAMRGMELSHCRETMTRACSKSIYIALLCSYHLNFLCKDQNDDASLKAFLNEQKALRKKWIGLLGMTDNDLEHDYRLFEWCDALSLLLCTQKCQPEGRSLEVSKGPDGNLHKLKAVDKEYLTIDPWPFEQDQFTVQCEARSIKQLSFKSDEEFKKNFNECIPELKTWNFKKQ</sequence>
<proteinExistence type="predicted"/>